<keyword evidence="6" id="KW-0342">GTP-binding</keyword>
<organism evidence="9">
    <name type="scientific">marine metagenome</name>
    <dbReference type="NCBI Taxonomy" id="408172"/>
    <lineage>
        <taxon>unclassified sequences</taxon>
        <taxon>metagenomes</taxon>
        <taxon>ecological metagenomes</taxon>
    </lineage>
</organism>
<sequence>MFHIQRNRVPIPLFQISSGIQKHTQVYHWFLYFSIEEMSHFISATAGILIGGQSSRFGSPKWKVKIGGVTVLNRLWKACNRFENRIVIGKEQPDDLGKQFLKDELERQAPIIGLHTLLKNSAHEWNLLLSCDLPLITASLLEKIWENRDSEKDIIVPESDAHLQVTCAFYHRRLADTVEAFISNGQLSLYQFVETVECNKVSMPEKQFFNMNAPKDLDTAEKLLRNE</sequence>
<dbReference type="InterPro" id="IPR029044">
    <property type="entry name" value="Nucleotide-diphossugar_trans"/>
</dbReference>
<evidence type="ECO:0000313" key="9">
    <source>
        <dbReference type="EMBL" id="SUZ55799.1"/>
    </source>
</evidence>
<dbReference type="PANTHER" id="PTHR19136">
    <property type="entry name" value="MOLYBDENUM COFACTOR GUANYLYLTRANSFERASE"/>
    <property type="match status" value="1"/>
</dbReference>
<protein>
    <recommendedName>
        <fullName evidence="8">MobA-like NTP transferase domain-containing protein</fullName>
    </recommendedName>
</protein>
<keyword evidence="5" id="KW-0460">Magnesium</keyword>
<gene>
    <name evidence="9" type="ORF">METZ01_LOCUS8653</name>
</gene>
<feature type="domain" description="MobA-like NTP transferase" evidence="8">
    <location>
        <begin position="48"/>
        <end position="185"/>
    </location>
</feature>
<dbReference type="GO" id="GO:0006777">
    <property type="term" value="P:Mo-molybdopterin cofactor biosynthetic process"/>
    <property type="evidence" value="ECO:0007669"/>
    <property type="project" value="UniProtKB-KW"/>
</dbReference>
<keyword evidence="3" id="KW-0479">Metal-binding</keyword>
<name>A0A381NN79_9ZZZZ</name>
<dbReference type="GO" id="GO:0005525">
    <property type="term" value="F:GTP binding"/>
    <property type="evidence" value="ECO:0007669"/>
    <property type="project" value="UniProtKB-KW"/>
</dbReference>
<dbReference type="InterPro" id="IPR013482">
    <property type="entry name" value="Molybde_CF_guanTrfase"/>
</dbReference>
<keyword evidence="7" id="KW-0501">Molybdenum cofactor biosynthesis</keyword>
<evidence type="ECO:0000259" key="8">
    <source>
        <dbReference type="Pfam" id="PF12804"/>
    </source>
</evidence>
<keyword evidence="2" id="KW-0808">Transferase</keyword>
<evidence type="ECO:0000256" key="6">
    <source>
        <dbReference type="ARBA" id="ARBA00023134"/>
    </source>
</evidence>
<dbReference type="PANTHER" id="PTHR19136:SF81">
    <property type="entry name" value="MOLYBDENUM COFACTOR GUANYLYLTRANSFERASE"/>
    <property type="match status" value="1"/>
</dbReference>
<proteinExistence type="inferred from homology"/>
<keyword evidence="4" id="KW-0547">Nucleotide-binding</keyword>
<dbReference type="Pfam" id="PF12804">
    <property type="entry name" value="NTP_transf_3"/>
    <property type="match status" value="1"/>
</dbReference>
<dbReference type="Gene3D" id="3.90.550.10">
    <property type="entry name" value="Spore Coat Polysaccharide Biosynthesis Protein SpsA, Chain A"/>
    <property type="match status" value="1"/>
</dbReference>
<evidence type="ECO:0000256" key="5">
    <source>
        <dbReference type="ARBA" id="ARBA00022842"/>
    </source>
</evidence>
<accession>A0A381NN79</accession>
<evidence type="ECO:0000256" key="4">
    <source>
        <dbReference type="ARBA" id="ARBA00022741"/>
    </source>
</evidence>
<dbReference type="GO" id="GO:0046872">
    <property type="term" value="F:metal ion binding"/>
    <property type="evidence" value="ECO:0007669"/>
    <property type="project" value="UniProtKB-KW"/>
</dbReference>
<reference evidence="9" key="1">
    <citation type="submission" date="2018-05" db="EMBL/GenBank/DDBJ databases">
        <authorList>
            <person name="Lanie J.A."/>
            <person name="Ng W.-L."/>
            <person name="Kazmierczak K.M."/>
            <person name="Andrzejewski T.M."/>
            <person name="Davidsen T.M."/>
            <person name="Wayne K.J."/>
            <person name="Tettelin H."/>
            <person name="Glass J.I."/>
            <person name="Rusch D."/>
            <person name="Podicherti R."/>
            <person name="Tsui H.-C.T."/>
            <person name="Winkler M.E."/>
        </authorList>
    </citation>
    <scope>NUCLEOTIDE SEQUENCE</scope>
</reference>
<dbReference type="InterPro" id="IPR025877">
    <property type="entry name" value="MobA-like_NTP_Trfase"/>
</dbReference>
<keyword evidence="1" id="KW-0963">Cytoplasm</keyword>
<evidence type="ECO:0000256" key="1">
    <source>
        <dbReference type="ARBA" id="ARBA00022490"/>
    </source>
</evidence>
<dbReference type="GO" id="GO:0016779">
    <property type="term" value="F:nucleotidyltransferase activity"/>
    <property type="evidence" value="ECO:0007669"/>
    <property type="project" value="UniProtKB-ARBA"/>
</dbReference>
<dbReference type="HAMAP" id="MF_00316">
    <property type="entry name" value="MobA"/>
    <property type="match status" value="1"/>
</dbReference>
<evidence type="ECO:0000256" key="3">
    <source>
        <dbReference type="ARBA" id="ARBA00022723"/>
    </source>
</evidence>
<evidence type="ECO:0000256" key="7">
    <source>
        <dbReference type="ARBA" id="ARBA00023150"/>
    </source>
</evidence>
<dbReference type="CDD" id="cd02503">
    <property type="entry name" value="MobA"/>
    <property type="match status" value="1"/>
</dbReference>
<dbReference type="EMBL" id="UINC01000462">
    <property type="protein sequence ID" value="SUZ55799.1"/>
    <property type="molecule type" value="Genomic_DNA"/>
</dbReference>
<dbReference type="AlphaFoldDB" id="A0A381NN79"/>
<dbReference type="SUPFAM" id="SSF53448">
    <property type="entry name" value="Nucleotide-diphospho-sugar transferases"/>
    <property type="match status" value="1"/>
</dbReference>
<evidence type="ECO:0000256" key="2">
    <source>
        <dbReference type="ARBA" id="ARBA00022679"/>
    </source>
</evidence>